<keyword evidence="1" id="KW-0812">Transmembrane</keyword>
<feature type="transmembrane region" description="Helical" evidence="1">
    <location>
        <begin position="85"/>
        <end position="106"/>
    </location>
</feature>
<proteinExistence type="predicted"/>
<dbReference type="EMBL" id="WKKV01000004">
    <property type="protein sequence ID" value="MSE02482.1"/>
    <property type="molecule type" value="Genomic_DNA"/>
</dbReference>
<reference evidence="2" key="1">
    <citation type="submission" date="2019-11" db="EMBL/GenBank/DDBJ databases">
        <title>Draft Genome Sequence of Plant Growth-Promoting Rhizosphere-Associated Bacteria.</title>
        <authorList>
            <person name="Vasilyev I.Y."/>
            <person name="Radchenko V."/>
            <person name="Ilnitskaya E.V."/>
        </authorList>
    </citation>
    <scope>NUCLEOTIDE SEQUENCE</scope>
    <source>
        <strain evidence="2">VRA_517_n</strain>
    </source>
</reference>
<gene>
    <name evidence="2" type="ORF">GKC39_10445</name>
</gene>
<feature type="transmembrane region" description="Helical" evidence="1">
    <location>
        <begin position="146"/>
        <end position="162"/>
    </location>
</feature>
<protein>
    <submittedName>
        <fullName evidence="2">Uncharacterized protein</fullName>
    </submittedName>
</protein>
<comment type="caution">
    <text evidence="2">The sequence shown here is derived from an EMBL/GenBank/DDBJ whole genome shotgun (WGS) entry which is preliminary data.</text>
</comment>
<organism evidence="2">
    <name type="scientific">Bacillus velezensis</name>
    <dbReference type="NCBI Taxonomy" id="492670"/>
    <lineage>
        <taxon>Bacteria</taxon>
        <taxon>Bacillati</taxon>
        <taxon>Bacillota</taxon>
        <taxon>Bacilli</taxon>
        <taxon>Bacillales</taxon>
        <taxon>Bacillaceae</taxon>
        <taxon>Bacillus</taxon>
        <taxon>Bacillus amyloliquefaciens group</taxon>
    </lineage>
</organism>
<accession>A0A6A8LHQ9</accession>
<feature type="transmembrane region" description="Helical" evidence="1">
    <location>
        <begin position="44"/>
        <end position="65"/>
    </location>
</feature>
<sequence>MNLLVMTLSIYLLSLIVFFIFMYRGEKKEAAEKNTNEKFLLSTVIGALVLSLIPTAIIMVIILFATGSANVLVKFFELEIEFKQIVITSVCMVVYSFTFDNIFVAVGRHLIGDNFFKFIFASLFRFLFIYIVGILCSIGNSDNFKLSLGLTLFFLLLECIFPKKSDRAQNLKS</sequence>
<keyword evidence="1" id="KW-1133">Transmembrane helix</keyword>
<dbReference type="RefSeq" id="WP_024085499.1">
    <property type="nucleotide sequence ID" value="NZ_AP028932.1"/>
</dbReference>
<evidence type="ECO:0000313" key="2">
    <source>
        <dbReference type="EMBL" id="MSE02482.1"/>
    </source>
</evidence>
<name>A0A6A8LHQ9_BACVE</name>
<feature type="transmembrane region" description="Helical" evidence="1">
    <location>
        <begin position="6"/>
        <end position="23"/>
    </location>
</feature>
<keyword evidence="1" id="KW-0472">Membrane</keyword>
<feature type="transmembrane region" description="Helical" evidence="1">
    <location>
        <begin position="118"/>
        <end position="140"/>
    </location>
</feature>
<evidence type="ECO:0000256" key="1">
    <source>
        <dbReference type="SAM" id="Phobius"/>
    </source>
</evidence>
<dbReference type="AlphaFoldDB" id="A0A6A8LHQ9"/>